<feature type="chain" id="PRO_5047475475" evidence="1">
    <location>
        <begin position="29"/>
        <end position="56"/>
    </location>
</feature>
<dbReference type="RefSeq" id="WP_237510422.1">
    <property type="nucleotide sequence ID" value="NZ_BAAALR010000177.1"/>
</dbReference>
<organism evidence="2 3">
    <name type="scientific">Streptomyces yatensis</name>
    <dbReference type="NCBI Taxonomy" id="155177"/>
    <lineage>
        <taxon>Bacteria</taxon>
        <taxon>Bacillati</taxon>
        <taxon>Actinomycetota</taxon>
        <taxon>Actinomycetes</taxon>
        <taxon>Kitasatosporales</taxon>
        <taxon>Streptomycetaceae</taxon>
        <taxon>Streptomyces</taxon>
        <taxon>Streptomyces violaceusniger group</taxon>
    </lineage>
</organism>
<proteinExistence type="predicted"/>
<keyword evidence="3" id="KW-1185">Reference proteome</keyword>
<name>A0ABN2JNK5_9ACTN</name>
<sequence length="56" mass="6136">MNRTRQPGPDAARRVLLWLLVSAAAVLAAQSQQWTSALTTATALYALADQDRRSRP</sequence>
<dbReference type="Proteomes" id="UP001499947">
    <property type="component" value="Unassembled WGS sequence"/>
</dbReference>
<gene>
    <name evidence="2" type="ORF">GCM10009680_87420</name>
</gene>
<evidence type="ECO:0000313" key="2">
    <source>
        <dbReference type="EMBL" id="GAA1733640.1"/>
    </source>
</evidence>
<keyword evidence="1" id="KW-0732">Signal</keyword>
<evidence type="ECO:0000313" key="3">
    <source>
        <dbReference type="Proteomes" id="UP001499947"/>
    </source>
</evidence>
<reference evidence="2 3" key="1">
    <citation type="journal article" date="2019" name="Int. J. Syst. Evol. Microbiol.">
        <title>The Global Catalogue of Microorganisms (GCM) 10K type strain sequencing project: providing services to taxonomists for standard genome sequencing and annotation.</title>
        <authorList>
            <consortium name="The Broad Institute Genomics Platform"/>
            <consortium name="The Broad Institute Genome Sequencing Center for Infectious Disease"/>
            <person name="Wu L."/>
            <person name="Ma J."/>
        </authorList>
    </citation>
    <scope>NUCLEOTIDE SEQUENCE [LARGE SCALE GENOMIC DNA]</scope>
    <source>
        <strain evidence="2 3">JCM 13244</strain>
    </source>
</reference>
<comment type="caution">
    <text evidence="2">The sequence shown here is derived from an EMBL/GenBank/DDBJ whole genome shotgun (WGS) entry which is preliminary data.</text>
</comment>
<dbReference type="EMBL" id="BAAALR010000177">
    <property type="protein sequence ID" value="GAA1733640.1"/>
    <property type="molecule type" value="Genomic_DNA"/>
</dbReference>
<evidence type="ECO:0000256" key="1">
    <source>
        <dbReference type="SAM" id="SignalP"/>
    </source>
</evidence>
<accession>A0ABN2JNK5</accession>
<feature type="signal peptide" evidence="1">
    <location>
        <begin position="1"/>
        <end position="28"/>
    </location>
</feature>
<protein>
    <submittedName>
        <fullName evidence="2">Uncharacterized protein</fullName>
    </submittedName>
</protein>